<dbReference type="EnsemblMetazoa" id="G5287.1">
    <property type="protein sequence ID" value="G5287.1:cds"/>
    <property type="gene ID" value="G5287"/>
</dbReference>
<name>A0A8W8NHA5_MAGGI</name>
<keyword evidence="1" id="KW-0472">Membrane</keyword>
<keyword evidence="1" id="KW-1133">Transmembrane helix</keyword>
<accession>A0A8W8NHA5</accession>
<dbReference type="AlphaFoldDB" id="A0A8W8NHA5"/>
<proteinExistence type="predicted"/>
<keyword evidence="1" id="KW-0812">Transmembrane</keyword>
<evidence type="ECO:0000313" key="2">
    <source>
        <dbReference type="EnsemblMetazoa" id="G5287.1:cds"/>
    </source>
</evidence>
<organism evidence="2 3">
    <name type="scientific">Magallana gigas</name>
    <name type="common">Pacific oyster</name>
    <name type="synonym">Crassostrea gigas</name>
    <dbReference type="NCBI Taxonomy" id="29159"/>
    <lineage>
        <taxon>Eukaryota</taxon>
        <taxon>Metazoa</taxon>
        <taxon>Spiralia</taxon>
        <taxon>Lophotrochozoa</taxon>
        <taxon>Mollusca</taxon>
        <taxon>Bivalvia</taxon>
        <taxon>Autobranchia</taxon>
        <taxon>Pteriomorphia</taxon>
        <taxon>Ostreida</taxon>
        <taxon>Ostreoidea</taxon>
        <taxon>Ostreidae</taxon>
        <taxon>Magallana</taxon>
    </lineage>
</organism>
<evidence type="ECO:0000256" key="1">
    <source>
        <dbReference type="SAM" id="Phobius"/>
    </source>
</evidence>
<reference evidence="2" key="1">
    <citation type="submission" date="2022-08" db="UniProtKB">
        <authorList>
            <consortium name="EnsemblMetazoa"/>
        </authorList>
    </citation>
    <scope>IDENTIFICATION</scope>
    <source>
        <strain evidence="2">05x7-T-G4-1.051#20</strain>
    </source>
</reference>
<dbReference type="Proteomes" id="UP000005408">
    <property type="component" value="Unassembled WGS sequence"/>
</dbReference>
<protein>
    <submittedName>
        <fullName evidence="2">Uncharacterized protein</fullName>
    </submittedName>
</protein>
<feature type="transmembrane region" description="Helical" evidence="1">
    <location>
        <begin position="18"/>
        <end position="39"/>
    </location>
</feature>
<keyword evidence="3" id="KW-1185">Reference proteome</keyword>
<evidence type="ECO:0000313" key="3">
    <source>
        <dbReference type="Proteomes" id="UP000005408"/>
    </source>
</evidence>
<sequence>MCGRFCTVFCFLKVRSNFLGFSISVVVGLLFIVIFPIVGCCFGCCRVACKACCAQPAEEDPSVSCKKAIYGTILFVIVAFTARRF</sequence>